<proteinExistence type="predicted"/>
<accession>A0A1G8JJ80</accession>
<name>A0A1G8JJ80_9BACI</name>
<dbReference type="EMBL" id="FNDU01000006">
    <property type="protein sequence ID" value="SDI31123.1"/>
    <property type="molecule type" value="Genomic_DNA"/>
</dbReference>
<evidence type="ECO:0000256" key="1">
    <source>
        <dbReference type="SAM" id="Coils"/>
    </source>
</evidence>
<dbReference type="RefSeq" id="WP_091585200.1">
    <property type="nucleotide sequence ID" value="NZ_FNDU01000006.1"/>
</dbReference>
<reference evidence="2 3" key="1">
    <citation type="submission" date="2016-10" db="EMBL/GenBank/DDBJ databases">
        <authorList>
            <person name="de Groot N.N."/>
        </authorList>
    </citation>
    <scope>NUCLEOTIDE SEQUENCE [LARGE SCALE GENOMIC DNA]</scope>
    <source>
        <strain evidence="3">P4B,CCM 7963,CECT 7998,DSM 25260,IBRC-M 10614,KCTC 13821</strain>
    </source>
</reference>
<gene>
    <name evidence="2" type="ORF">SAMN05216352_106214</name>
</gene>
<protein>
    <submittedName>
        <fullName evidence="2">Uncharacterized protein</fullName>
    </submittedName>
</protein>
<dbReference type="AlphaFoldDB" id="A0A1G8JJ80"/>
<keyword evidence="1" id="KW-0175">Coiled coil</keyword>
<feature type="coiled-coil region" evidence="1">
    <location>
        <begin position="29"/>
        <end position="56"/>
    </location>
</feature>
<dbReference type="Proteomes" id="UP000199017">
    <property type="component" value="Unassembled WGS sequence"/>
</dbReference>
<organism evidence="2 3">
    <name type="scientific">Alteribacillus bidgolensis</name>
    <dbReference type="NCBI Taxonomy" id="930129"/>
    <lineage>
        <taxon>Bacteria</taxon>
        <taxon>Bacillati</taxon>
        <taxon>Bacillota</taxon>
        <taxon>Bacilli</taxon>
        <taxon>Bacillales</taxon>
        <taxon>Bacillaceae</taxon>
        <taxon>Alteribacillus</taxon>
    </lineage>
</organism>
<keyword evidence="3" id="KW-1185">Reference proteome</keyword>
<evidence type="ECO:0000313" key="2">
    <source>
        <dbReference type="EMBL" id="SDI31123.1"/>
    </source>
</evidence>
<sequence length="77" mass="9616">MQRTRLSIYRIEELIDYINEKGYHKIEGYNNLNRKTEALIAEYSELERKYINFEESELKRERLYLIISLYKFNNYRI</sequence>
<evidence type="ECO:0000313" key="3">
    <source>
        <dbReference type="Proteomes" id="UP000199017"/>
    </source>
</evidence>
<dbReference type="STRING" id="930129.SAMN05216352_106214"/>